<evidence type="ECO:0000313" key="2">
    <source>
        <dbReference type="EMBL" id="SFQ58851.1"/>
    </source>
</evidence>
<name>A0A1I5ZQZ2_9PSEU</name>
<dbReference type="Pfam" id="PF00144">
    <property type="entry name" value="Beta-lactamase"/>
    <property type="match status" value="1"/>
</dbReference>
<dbReference type="PANTHER" id="PTHR43283:SF7">
    <property type="entry name" value="BETA-LACTAMASE-RELATED DOMAIN-CONTAINING PROTEIN"/>
    <property type="match status" value="1"/>
</dbReference>
<dbReference type="OrthoDB" id="9814204at2"/>
<dbReference type="Gene3D" id="3.40.710.10">
    <property type="entry name" value="DD-peptidase/beta-lactamase superfamily"/>
    <property type="match status" value="1"/>
</dbReference>
<gene>
    <name evidence="2" type="ORF">SAMN05421854_11631</name>
</gene>
<organism evidence="2 3">
    <name type="scientific">Amycolatopsis rubida</name>
    <dbReference type="NCBI Taxonomy" id="112413"/>
    <lineage>
        <taxon>Bacteria</taxon>
        <taxon>Bacillati</taxon>
        <taxon>Actinomycetota</taxon>
        <taxon>Actinomycetes</taxon>
        <taxon>Pseudonocardiales</taxon>
        <taxon>Pseudonocardiaceae</taxon>
        <taxon>Amycolatopsis</taxon>
    </lineage>
</organism>
<evidence type="ECO:0000259" key="1">
    <source>
        <dbReference type="Pfam" id="PF00144"/>
    </source>
</evidence>
<dbReference type="EMBL" id="FOWC01000016">
    <property type="protein sequence ID" value="SFQ58851.1"/>
    <property type="molecule type" value="Genomic_DNA"/>
</dbReference>
<evidence type="ECO:0000313" key="3">
    <source>
        <dbReference type="Proteomes" id="UP000199137"/>
    </source>
</evidence>
<dbReference type="AlphaFoldDB" id="A0A1I5ZQZ2"/>
<feature type="domain" description="Beta-lactamase-related" evidence="1">
    <location>
        <begin position="77"/>
        <end position="361"/>
    </location>
</feature>
<proteinExistence type="predicted"/>
<dbReference type="STRING" id="112413.SAMN05421854_11631"/>
<dbReference type="InterPro" id="IPR001466">
    <property type="entry name" value="Beta-lactam-related"/>
</dbReference>
<protein>
    <recommendedName>
        <fullName evidence="1">Beta-lactamase-related domain-containing protein</fullName>
    </recommendedName>
</protein>
<dbReference type="SUPFAM" id="SSF56601">
    <property type="entry name" value="beta-lactamase/transpeptidase-like"/>
    <property type="match status" value="1"/>
</dbReference>
<dbReference type="RefSeq" id="WP_093576474.1">
    <property type="nucleotide sequence ID" value="NZ_FOWC01000016.1"/>
</dbReference>
<dbReference type="Proteomes" id="UP000199137">
    <property type="component" value="Unassembled WGS sequence"/>
</dbReference>
<dbReference type="InterPro" id="IPR012338">
    <property type="entry name" value="Beta-lactam/transpept-like"/>
</dbReference>
<dbReference type="InterPro" id="IPR050789">
    <property type="entry name" value="Diverse_Enzym_Activities"/>
</dbReference>
<reference evidence="3" key="1">
    <citation type="submission" date="2016-10" db="EMBL/GenBank/DDBJ databases">
        <authorList>
            <person name="Varghese N."/>
            <person name="Submissions S."/>
        </authorList>
    </citation>
    <scope>NUCLEOTIDE SEQUENCE [LARGE SCALE GENOMIC DNA]</scope>
    <source>
        <strain evidence="3">DSM 44637</strain>
    </source>
</reference>
<dbReference type="PANTHER" id="PTHR43283">
    <property type="entry name" value="BETA-LACTAMASE-RELATED"/>
    <property type="match status" value="1"/>
</dbReference>
<accession>A0A1I5ZQZ2</accession>
<sequence length="390" mass="42236">MTNPYTVDNAYWSRGYVDPAFVRLGMTRARETGPTRRVWRGAGPRRDLPEDHEDLDNLLVAPRAGAAPVKLSEFLAGAETDAILVAHRGKIVYERYFHGMRPHDVHLSASVAKSWTGLLAALLIDEGVLDADQPLAHYAPELAGTAFGDATIHHLLHMGTVMDYGGRPFCKPLEAQRYFAAVGIVPRPAGYTGPTSVKEHLATARAVAPPGTEFRYDNGNTEAVAEALRRVTGVSLAELWSERVWARLGADEDGAYCLDSTGTEIACGRYSATLRDLARAGEMLRRGGTVGDQQIVPERVVADLTAVPPGPARRALPTGAARPIGYHNFWWVPDEGYGTFGARGIHGQRLQVSPGRELVIAHYGSHVMSPSVPVPRLEAVFARIGDHLAG</sequence>